<dbReference type="GeneID" id="87842839"/>
<dbReference type="RefSeq" id="XP_062664901.1">
    <property type="nucleotide sequence ID" value="XM_062805891.1"/>
</dbReference>
<proteinExistence type="inferred from homology"/>
<comment type="cofactor">
    <cofactor evidence="1 2">
        <name>FAD</name>
        <dbReference type="ChEBI" id="CHEBI:57692"/>
    </cofactor>
</comment>
<comment type="similarity">
    <text evidence="2">Belongs to the flavin monoamine oxidase family.</text>
</comment>
<evidence type="ECO:0000256" key="1">
    <source>
        <dbReference type="ARBA" id="ARBA00001974"/>
    </source>
</evidence>
<organism evidence="5 6">
    <name type="scientific">Chaetomium fimeti</name>
    <dbReference type="NCBI Taxonomy" id="1854472"/>
    <lineage>
        <taxon>Eukaryota</taxon>
        <taxon>Fungi</taxon>
        <taxon>Dikarya</taxon>
        <taxon>Ascomycota</taxon>
        <taxon>Pezizomycotina</taxon>
        <taxon>Sordariomycetes</taxon>
        <taxon>Sordariomycetidae</taxon>
        <taxon>Sordariales</taxon>
        <taxon>Chaetomiaceae</taxon>
        <taxon>Chaetomium</taxon>
    </lineage>
</organism>
<name>A0AAE0HRK7_9PEZI</name>
<dbReference type="InterPro" id="IPR036188">
    <property type="entry name" value="FAD/NAD-bd_sf"/>
</dbReference>
<accession>A0AAE0HRK7</accession>
<dbReference type="AlphaFoldDB" id="A0AAE0HRK7"/>
<dbReference type="Gene3D" id="3.30.9.10">
    <property type="entry name" value="D-Amino Acid Oxidase, subunit A, domain 2"/>
    <property type="match status" value="1"/>
</dbReference>
<dbReference type="PRINTS" id="PR00757">
    <property type="entry name" value="AMINEOXDASEF"/>
</dbReference>
<feature type="region of interest" description="Disordered" evidence="3">
    <location>
        <begin position="302"/>
        <end position="323"/>
    </location>
</feature>
<dbReference type="Pfam" id="PF01266">
    <property type="entry name" value="DAO"/>
    <property type="match status" value="1"/>
</dbReference>
<comment type="caution">
    <text evidence="5">The sequence shown here is derived from an EMBL/GenBank/DDBJ whole genome shotgun (WGS) entry which is preliminary data.</text>
</comment>
<evidence type="ECO:0000256" key="3">
    <source>
        <dbReference type="SAM" id="MobiDB-lite"/>
    </source>
</evidence>
<protein>
    <recommendedName>
        <fullName evidence="2">Amine oxidase</fullName>
        <ecNumber evidence="2">1.4.3.-</ecNumber>
    </recommendedName>
</protein>
<dbReference type="PANTHER" id="PTHR13847:SF129">
    <property type="entry name" value="FAD DEPENDENT OXIDOREDUCTASE"/>
    <property type="match status" value="1"/>
</dbReference>
<dbReference type="PANTHER" id="PTHR13847">
    <property type="entry name" value="SARCOSINE DEHYDROGENASE-RELATED"/>
    <property type="match status" value="1"/>
</dbReference>
<gene>
    <name evidence="5" type="ORF">B0H64DRAFT_429259</name>
</gene>
<evidence type="ECO:0000313" key="6">
    <source>
        <dbReference type="Proteomes" id="UP001278766"/>
    </source>
</evidence>
<feature type="region of interest" description="Disordered" evidence="3">
    <location>
        <begin position="1"/>
        <end position="26"/>
    </location>
</feature>
<dbReference type="GO" id="GO:0005737">
    <property type="term" value="C:cytoplasm"/>
    <property type="evidence" value="ECO:0007669"/>
    <property type="project" value="TreeGrafter"/>
</dbReference>
<feature type="domain" description="FAD dependent oxidoreductase" evidence="4">
    <location>
        <begin position="50"/>
        <end position="488"/>
    </location>
</feature>
<dbReference type="Gene3D" id="3.50.50.60">
    <property type="entry name" value="FAD/NAD(P)-binding domain"/>
    <property type="match status" value="1"/>
</dbReference>
<reference evidence="5" key="1">
    <citation type="journal article" date="2023" name="Mol. Phylogenet. Evol.">
        <title>Genome-scale phylogeny and comparative genomics of the fungal order Sordariales.</title>
        <authorList>
            <person name="Hensen N."/>
            <person name="Bonometti L."/>
            <person name="Westerberg I."/>
            <person name="Brannstrom I.O."/>
            <person name="Guillou S."/>
            <person name="Cros-Aarteil S."/>
            <person name="Calhoun S."/>
            <person name="Haridas S."/>
            <person name="Kuo A."/>
            <person name="Mondo S."/>
            <person name="Pangilinan J."/>
            <person name="Riley R."/>
            <person name="LaButti K."/>
            <person name="Andreopoulos B."/>
            <person name="Lipzen A."/>
            <person name="Chen C."/>
            <person name="Yan M."/>
            <person name="Daum C."/>
            <person name="Ng V."/>
            <person name="Clum A."/>
            <person name="Steindorff A."/>
            <person name="Ohm R.A."/>
            <person name="Martin F."/>
            <person name="Silar P."/>
            <person name="Natvig D.O."/>
            <person name="Lalanne C."/>
            <person name="Gautier V."/>
            <person name="Ament-Velasquez S.L."/>
            <person name="Kruys A."/>
            <person name="Hutchinson M.I."/>
            <person name="Powell A.J."/>
            <person name="Barry K."/>
            <person name="Miller A.N."/>
            <person name="Grigoriev I.V."/>
            <person name="Debuchy R."/>
            <person name="Gladieux P."/>
            <person name="Hiltunen Thoren M."/>
            <person name="Johannesson H."/>
        </authorList>
    </citation>
    <scope>NUCLEOTIDE SEQUENCE</scope>
    <source>
        <strain evidence="5">CBS 168.71</strain>
    </source>
</reference>
<reference evidence="5" key="2">
    <citation type="submission" date="2023-06" db="EMBL/GenBank/DDBJ databases">
        <authorList>
            <consortium name="Lawrence Berkeley National Laboratory"/>
            <person name="Haridas S."/>
            <person name="Hensen N."/>
            <person name="Bonometti L."/>
            <person name="Westerberg I."/>
            <person name="Brannstrom I.O."/>
            <person name="Guillou S."/>
            <person name="Cros-Aarteil S."/>
            <person name="Calhoun S."/>
            <person name="Kuo A."/>
            <person name="Mondo S."/>
            <person name="Pangilinan J."/>
            <person name="Riley R."/>
            <person name="Labutti K."/>
            <person name="Andreopoulos B."/>
            <person name="Lipzen A."/>
            <person name="Chen C."/>
            <person name="Yanf M."/>
            <person name="Daum C."/>
            <person name="Ng V."/>
            <person name="Clum A."/>
            <person name="Steindorff A."/>
            <person name="Ohm R."/>
            <person name="Martin F."/>
            <person name="Silar P."/>
            <person name="Natvig D."/>
            <person name="Lalanne C."/>
            <person name="Gautier V."/>
            <person name="Ament-Velasquez S.L."/>
            <person name="Kruys A."/>
            <person name="Hutchinson M.I."/>
            <person name="Powell A.J."/>
            <person name="Barry K."/>
            <person name="Miller A.N."/>
            <person name="Grigoriev I.V."/>
            <person name="Debuchy R."/>
            <person name="Gladieux P."/>
            <person name="Thoren M.H."/>
            <person name="Johannesson H."/>
        </authorList>
    </citation>
    <scope>NUCLEOTIDE SEQUENCE</scope>
    <source>
        <strain evidence="5">CBS 168.71</strain>
    </source>
</reference>
<feature type="compositionally biased region" description="Pro residues" evidence="3">
    <location>
        <begin position="311"/>
        <end position="321"/>
    </location>
</feature>
<evidence type="ECO:0000259" key="4">
    <source>
        <dbReference type="Pfam" id="PF01266"/>
    </source>
</evidence>
<feature type="compositionally biased region" description="Low complexity" evidence="3">
    <location>
        <begin position="1"/>
        <end position="19"/>
    </location>
</feature>
<dbReference type="EC" id="1.4.3.-" evidence="2"/>
<keyword evidence="2" id="KW-0274">FAD</keyword>
<keyword evidence="2" id="KW-0285">Flavoprotein</keyword>
<dbReference type="EMBL" id="JAUEPN010000001">
    <property type="protein sequence ID" value="KAK3301387.1"/>
    <property type="molecule type" value="Genomic_DNA"/>
</dbReference>
<dbReference type="InterPro" id="IPR001613">
    <property type="entry name" value="Flavin_amine_oxidase"/>
</dbReference>
<keyword evidence="6" id="KW-1185">Reference proteome</keyword>
<evidence type="ECO:0000256" key="2">
    <source>
        <dbReference type="RuleBase" id="RU362067"/>
    </source>
</evidence>
<evidence type="ECO:0000313" key="5">
    <source>
        <dbReference type="EMBL" id="KAK3301387.1"/>
    </source>
</evidence>
<keyword evidence="2" id="KW-0560">Oxidoreductase</keyword>
<sequence>MTIRKTPTGTLTLPPAGLPSRNPSTPYWLRDPSPTLLGHRGTPDLPETADVVIVGSGITGAFAARFLKEGGAGAGAGGEGSGGGGSVVMLEAREACSGATGRNGGHCQPLVYGSVPAVAEFELEVFEFLERFVREEQVDCDWASLTGVHAFLSKDMFELAAADAQKLQQTHPELAAQLEVIRPLDSSSTTEEKQTLASLRVPSAEGVVIQKKAASLWPYKLVAAILERLITSHPAPSFNLQTNTPVTSLSRAESAPGWTLTTPRGKITARQVLLATNGYTSHLLPAFSDLIVPVRGQIGALLPPQHQPAEQPNPSPHPPAKPAKLTHSYAFAAGPDPTTAAALAAPRDDYLVQRPLPTGELIYGGGRRLARGLGVGEWRDDEVEADVARYLRRELCPPLDLTPDLGVDVGGDGDGQGGGETVGGEGGEELEASFEWTGVMGYSRDHHAWVGAVPESLGGGGPEGGLWVCAGYTGHGMPAAALSAREVVRQMTAGVEGAVREGQVRFPKEFVLDEERVVTARGLPHLTQGWEATNLATLMG</sequence>
<dbReference type="InterPro" id="IPR006076">
    <property type="entry name" value="FAD-dep_OxRdtase"/>
</dbReference>
<dbReference type="SUPFAM" id="SSF51905">
    <property type="entry name" value="FAD/NAD(P)-binding domain"/>
    <property type="match status" value="1"/>
</dbReference>
<dbReference type="GO" id="GO:0016491">
    <property type="term" value="F:oxidoreductase activity"/>
    <property type="evidence" value="ECO:0007669"/>
    <property type="project" value="UniProtKB-KW"/>
</dbReference>
<dbReference type="Proteomes" id="UP001278766">
    <property type="component" value="Unassembled WGS sequence"/>
</dbReference>